<feature type="transmembrane region" description="Helical" evidence="1">
    <location>
        <begin position="311"/>
        <end position="336"/>
    </location>
</feature>
<dbReference type="Pfam" id="PF20246">
    <property type="entry name" value="DUF6601"/>
    <property type="match status" value="1"/>
</dbReference>
<comment type="caution">
    <text evidence="2">The sequence shown here is derived from an EMBL/GenBank/DDBJ whole genome shotgun (WGS) entry which is preliminary data.</text>
</comment>
<evidence type="ECO:0000256" key="1">
    <source>
        <dbReference type="SAM" id="Phobius"/>
    </source>
</evidence>
<organism evidence="2 3">
    <name type="scientific">Thelonectria olida</name>
    <dbReference type="NCBI Taxonomy" id="1576542"/>
    <lineage>
        <taxon>Eukaryota</taxon>
        <taxon>Fungi</taxon>
        <taxon>Dikarya</taxon>
        <taxon>Ascomycota</taxon>
        <taxon>Pezizomycotina</taxon>
        <taxon>Sordariomycetes</taxon>
        <taxon>Hypocreomycetidae</taxon>
        <taxon>Hypocreales</taxon>
        <taxon>Nectriaceae</taxon>
        <taxon>Thelonectria</taxon>
    </lineage>
</organism>
<keyword evidence="1" id="KW-0472">Membrane</keyword>
<dbReference type="EMBL" id="JAGPYM010000003">
    <property type="protein sequence ID" value="KAH6896830.1"/>
    <property type="molecule type" value="Genomic_DNA"/>
</dbReference>
<protein>
    <recommendedName>
        <fullName evidence="4">Subtilisin-like serine protease</fullName>
    </recommendedName>
</protein>
<dbReference type="InterPro" id="IPR046536">
    <property type="entry name" value="DUF6601"/>
</dbReference>
<keyword evidence="3" id="KW-1185">Reference proteome</keyword>
<evidence type="ECO:0008006" key="4">
    <source>
        <dbReference type="Google" id="ProtNLM"/>
    </source>
</evidence>
<name>A0A9P9AUL3_9HYPO</name>
<sequence length="379" mass="42775">MSHSAPFCNDVLIKQDDGNLVQVIQDRGASLMDQFPASFRVGNDLYAPSDAPDFAYIEAELDPKQLHEIIHHLWLAGRPVPPRALHQQLLLDRDIIVSERIDIHCVWGQGRIFIKPLPRYLLNKEFWQQHLACKCAPTDPSAGTPPTTPSCTQSEPCERRHLRQCALGFLLSYVALIAHESDYSIARTKELIPADVTWPKWRLFVRELLHNEKDGDLRPEQLYADVAERFIYGELRLNRLRLIDKVTHGPFSSNFMSNWSSYGSFARDNSASIIAATAWILLILSAMQVGLGTNRLVESEAFQAASWGFTVFSMIAPIGAVMILLLVFAVVFWVNLVNTRRGEVSRAAHLRRQWRKKTPSVKGEVGTLTRPGKDSPLTV</sequence>
<dbReference type="Proteomes" id="UP000777438">
    <property type="component" value="Unassembled WGS sequence"/>
</dbReference>
<reference evidence="2 3" key="1">
    <citation type="journal article" date="2021" name="Nat. Commun.">
        <title>Genetic determinants of endophytism in the Arabidopsis root mycobiome.</title>
        <authorList>
            <person name="Mesny F."/>
            <person name="Miyauchi S."/>
            <person name="Thiergart T."/>
            <person name="Pickel B."/>
            <person name="Atanasova L."/>
            <person name="Karlsson M."/>
            <person name="Huettel B."/>
            <person name="Barry K.W."/>
            <person name="Haridas S."/>
            <person name="Chen C."/>
            <person name="Bauer D."/>
            <person name="Andreopoulos W."/>
            <person name="Pangilinan J."/>
            <person name="LaButti K."/>
            <person name="Riley R."/>
            <person name="Lipzen A."/>
            <person name="Clum A."/>
            <person name="Drula E."/>
            <person name="Henrissat B."/>
            <person name="Kohler A."/>
            <person name="Grigoriev I.V."/>
            <person name="Martin F.M."/>
            <person name="Hacquard S."/>
        </authorList>
    </citation>
    <scope>NUCLEOTIDE SEQUENCE [LARGE SCALE GENOMIC DNA]</scope>
    <source>
        <strain evidence="2 3">MPI-CAGE-CH-0241</strain>
    </source>
</reference>
<feature type="transmembrane region" description="Helical" evidence="1">
    <location>
        <begin position="271"/>
        <end position="291"/>
    </location>
</feature>
<evidence type="ECO:0000313" key="2">
    <source>
        <dbReference type="EMBL" id="KAH6896830.1"/>
    </source>
</evidence>
<dbReference type="PANTHER" id="PTHR34414:SF1">
    <property type="entry name" value="SUBTILISIN-LIKE SERINE PROTEASE"/>
    <property type="match status" value="1"/>
</dbReference>
<dbReference type="OrthoDB" id="5086500at2759"/>
<accession>A0A9P9AUL3</accession>
<gene>
    <name evidence="2" type="ORF">B0T10DRAFT_475191</name>
</gene>
<keyword evidence="1" id="KW-0812">Transmembrane</keyword>
<evidence type="ECO:0000313" key="3">
    <source>
        <dbReference type="Proteomes" id="UP000777438"/>
    </source>
</evidence>
<keyword evidence="1" id="KW-1133">Transmembrane helix</keyword>
<proteinExistence type="predicted"/>
<dbReference type="AlphaFoldDB" id="A0A9P9AUL3"/>
<dbReference type="PANTHER" id="PTHR34414">
    <property type="entry name" value="HET DOMAIN-CONTAINING PROTEIN-RELATED"/>
    <property type="match status" value="1"/>
</dbReference>